<dbReference type="SUPFAM" id="SSF51445">
    <property type="entry name" value="(Trans)glycosidases"/>
    <property type="match status" value="1"/>
</dbReference>
<dbReference type="Gene3D" id="3.20.20.80">
    <property type="entry name" value="Glycosidases"/>
    <property type="match status" value="1"/>
</dbReference>
<accession>A0A4R7FQC3</accession>
<dbReference type="GO" id="GO:0016798">
    <property type="term" value="F:hydrolase activity, acting on glycosyl bonds"/>
    <property type="evidence" value="ECO:0007669"/>
    <property type="project" value="UniProtKB-KW"/>
</dbReference>
<keyword evidence="6" id="KW-1185">Reference proteome</keyword>
<feature type="region of interest" description="Disordered" evidence="3">
    <location>
        <begin position="309"/>
        <end position="329"/>
    </location>
</feature>
<dbReference type="PANTHER" id="PTHR10357">
    <property type="entry name" value="ALPHA-AMYLASE FAMILY MEMBER"/>
    <property type="match status" value="1"/>
</dbReference>
<proteinExistence type="predicted"/>
<dbReference type="EMBL" id="SOAM01000001">
    <property type="protein sequence ID" value="TDS79972.1"/>
    <property type="molecule type" value="Genomic_DNA"/>
</dbReference>
<keyword evidence="1" id="KW-0378">Hydrolase</keyword>
<evidence type="ECO:0000256" key="2">
    <source>
        <dbReference type="ARBA" id="ARBA00023295"/>
    </source>
</evidence>
<dbReference type="SMART" id="SM00642">
    <property type="entry name" value="Aamy"/>
    <property type="match status" value="1"/>
</dbReference>
<dbReference type="RefSeq" id="WP_133764567.1">
    <property type="nucleotide sequence ID" value="NZ_BAAARP010000001.1"/>
</dbReference>
<dbReference type="GO" id="GO:0005975">
    <property type="term" value="P:carbohydrate metabolic process"/>
    <property type="evidence" value="ECO:0007669"/>
    <property type="project" value="InterPro"/>
</dbReference>
<dbReference type="AlphaFoldDB" id="A0A4R7FQC3"/>
<evidence type="ECO:0000259" key="4">
    <source>
        <dbReference type="SMART" id="SM00642"/>
    </source>
</evidence>
<dbReference type="OrthoDB" id="9802433at2"/>
<dbReference type="PANTHER" id="PTHR10357:SF210">
    <property type="entry name" value="MALTODEXTRIN GLUCOSIDASE"/>
    <property type="match status" value="1"/>
</dbReference>
<dbReference type="CDD" id="cd11354">
    <property type="entry name" value="AmyAc_bac_CMD_like"/>
    <property type="match status" value="1"/>
</dbReference>
<name>A0A4R7FQC3_9MICO</name>
<evidence type="ECO:0000256" key="1">
    <source>
        <dbReference type="ARBA" id="ARBA00022801"/>
    </source>
</evidence>
<dbReference type="InterPro" id="IPR017853">
    <property type="entry name" value="GH"/>
</dbReference>
<organism evidence="5 6">
    <name type="scientific">Amnibacterium kyonggiense</name>
    <dbReference type="NCBI Taxonomy" id="595671"/>
    <lineage>
        <taxon>Bacteria</taxon>
        <taxon>Bacillati</taxon>
        <taxon>Actinomycetota</taxon>
        <taxon>Actinomycetes</taxon>
        <taxon>Micrococcales</taxon>
        <taxon>Microbacteriaceae</taxon>
        <taxon>Amnibacterium</taxon>
    </lineage>
</organism>
<comment type="caution">
    <text evidence="5">The sequence shown here is derived from an EMBL/GenBank/DDBJ whole genome shotgun (WGS) entry which is preliminary data.</text>
</comment>
<gene>
    <name evidence="5" type="ORF">CLV52_0518</name>
</gene>
<evidence type="ECO:0000256" key="3">
    <source>
        <dbReference type="SAM" id="MobiDB-lite"/>
    </source>
</evidence>
<feature type="compositionally biased region" description="Basic and acidic residues" evidence="3">
    <location>
        <begin position="309"/>
        <end position="324"/>
    </location>
</feature>
<dbReference type="Pfam" id="PF00128">
    <property type="entry name" value="Alpha-amylase"/>
    <property type="match status" value="1"/>
</dbReference>
<keyword evidence="2 5" id="KW-0326">Glycosidase</keyword>
<evidence type="ECO:0000313" key="5">
    <source>
        <dbReference type="EMBL" id="TDS79972.1"/>
    </source>
</evidence>
<reference evidence="5 6" key="1">
    <citation type="submission" date="2019-03" db="EMBL/GenBank/DDBJ databases">
        <title>Genomic Encyclopedia of Archaeal and Bacterial Type Strains, Phase II (KMG-II): from individual species to whole genera.</title>
        <authorList>
            <person name="Goeker M."/>
        </authorList>
    </citation>
    <scope>NUCLEOTIDE SEQUENCE [LARGE SCALE GENOMIC DNA]</scope>
    <source>
        <strain evidence="5 6">DSM 24782</strain>
    </source>
</reference>
<dbReference type="Proteomes" id="UP000295344">
    <property type="component" value="Unassembled WGS sequence"/>
</dbReference>
<evidence type="ECO:0000313" key="6">
    <source>
        <dbReference type="Proteomes" id="UP000295344"/>
    </source>
</evidence>
<protein>
    <submittedName>
        <fullName evidence="5">Glycosidase</fullName>
    </submittedName>
</protein>
<feature type="domain" description="Glycosyl hydrolase family 13 catalytic" evidence="4">
    <location>
        <begin position="10"/>
        <end position="347"/>
    </location>
</feature>
<sequence>MRFEHVILWHVYPLGFTGAERDNPPGGPVRHRLPQLLAWLDHLVALGANGLQLGPVFDSETHGYDTRDHFRIDPRLGDDGDLDALVAAAHARGVRVVLDGVFNHVGRSFPRFAAAEAGDAESARWFRRDGEGWADFEGHGALVALNHEEPAVLDHVVAVMRHWLDRGIDGWRLDAAYAVPTAFWRRVADQVRASHPDAWLLGEVIHGDYAAFVAESGLDSVTQYELWKAIWSSLNERNLWELAWSLGRHRDMVAAFLPATFVGNHDTTRIASRLDDERHLAHALTVLFTVGGIPVVYAGDEEGFRGVKEDREGGDDAVRPRFPDSPDELSPVGEPILRLHQRLIALRRRKPWLAQGRYEQVRVENDVLVYRMSAPDGGDAVTVALNVGDAAVDLAPGPGERVLEGGLGPHEAAVIGRD</sequence>
<dbReference type="InterPro" id="IPR006047">
    <property type="entry name" value="GH13_cat_dom"/>
</dbReference>